<evidence type="ECO:0000256" key="8">
    <source>
        <dbReference type="ARBA" id="ARBA00022842"/>
    </source>
</evidence>
<dbReference type="GO" id="GO:0000226">
    <property type="term" value="P:microtubule cytoskeleton organization"/>
    <property type="evidence" value="ECO:0007669"/>
    <property type="project" value="TreeGrafter"/>
</dbReference>
<keyword evidence="7" id="KW-0067">ATP-binding</keyword>
<evidence type="ECO:0000256" key="6">
    <source>
        <dbReference type="ARBA" id="ARBA00022741"/>
    </source>
</evidence>
<dbReference type="Proteomes" id="UP001249851">
    <property type="component" value="Unassembled WGS sequence"/>
</dbReference>
<dbReference type="EMBL" id="JARQWQ010000106">
    <property type="protein sequence ID" value="KAK2550820.1"/>
    <property type="molecule type" value="Genomic_DNA"/>
</dbReference>
<reference evidence="15" key="2">
    <citation type="journal article" date="2023" name="Science">
        <title>Genomic signatures of disease resistance in endangered staghorn corals.</title>
        <authorList>
            <person name="Vollmer S.V."/>
            <person name="Selwyn J.D."/>
            <person name="Despard B.A."/>
            <person name="Roesel C.L."/>
        </authorList>
    </citation>
    <scope>NUCLEOTIDE SEQUENCE</scope>
    <source>
        <strain evidence="15">K2</strain>
    </source>
</reference>
<keyword evidence="5 15" id="KW-0436">Ligase</keyword>
<comment type="subunit">
    <text evidence="4">Monomer.</text>
</comment>
<dbReference type="Gene3D" id="3.40.50.11480">
    <property type="match status" value="1"/>
</dbReference>
<dbReference type="Pfam" id="PF03133">
    <property type="entry name" value="TTL"/>
    <property type="match status" value="2"/>
</dbReference>
<dbReference type="GO" id="GO:0005524">
    <property type="term" value="F:ATP binding"/>
    <property type="evidence" value="ECO:0007669"/>
    <property type="project" value="UniProtKB-KW"/>
</dbReference>
<evidence type="ECO:0000256" key="1">
    <source>
        <dbReference type="ARBA" id="ARBA00001946"/>
    </source>
</evidence>
<comment type="cofactor">
    <cofactor evidence="1">
        <name>Mg(2+)</name>
        <dbReference type="ChEBI" id="CHEBI:18420"/>
    </cofactor>
</comment>
<dbReference type="InterPro" id="IPR052492">
    <property type="entry name" value="Tubulin-tyrosine_ligase"/>
</dbReference>
<dbReference type="PANTHER" id="PTHR46570:SF1">
    <property type="entry name" value="TUBULIN--TYROSINE LIGASE"/>
    <property type="match status" value="1"/>
</dbReference>
<accession>A0AAD9UV67</accession>
<evidence type="ECO:0000313" key="16">
    <source>
        <dbReference type="Proteomes" id="UP001249851"/>
    </source>
</evidence>
<comment type="catalytic activity">
    <reaction evidence="13">
        <text>C-terminal L-alpha-aminoacyl-L-glutamyl-L-glutamyl-[tubulin] + L-tyrosine + ATP = C-terminal L-alpha-aminoacyl-L-glutamyl-L-glutamyl-L-tyrosyl-[tubulin] + ADP + phosphate + H(+)</text>
        <dbReference type="Rhea" id="RHEA:17605"/>
        <dbReference type="Rhea" id="RHEA-COMP:16434"/>
        <dbReference type="Rhea" id="RHEA-COMP:16435"/>
        <dbReference type="ChEBI" id="CHEBI:15378"/>
        <dbReference type="ChEBI" id="CHEBI:30616"/>
        <dbReference type="ChEBI" id="CHEBI:43474"/>
        <dbReference type="ChEBI" id="CHEBI:58315"/>
        <dbReference type="ChEBI" id="CHEBI:149554"/>
        <dbReference type="ChEBI" id="CHEBI:149555"/>
        <dbReference type="ChEBI" id="CHEBI:456216"/>
        <dbReference type="EC" id="6.3.2.25"/>
    </reaction>
</comment>
<dbReference type="AlphaFoldDB" id="A0AAD9UV67"/>
<dbReference type="PANTHER" id="PTHR46570">
    <property type="entry name" value="TUBULIN--TYROSINE LIGASE"/>
    <property type="match status" value="1"/>
</dbReference>
<evidence type="ECO:0000256" key="9">
    <source>
        <dbReference type="ARBA" id="ARBA00022958"/>
    </source>
</evidence>
<dbReference type="GO" id="GO:0005876">
    <property type="term" value="C:spindle microtubule"/>
    <property type="evidence" value="ECO:0007669"/>
    <property type="project" value="TreeGrafter"/>
</dbReference>
<evidence type="ECO:0000256" key="11">
    <source>
        <dbReference type="ARBA" id="ARBA00038960"/>
    </source>
</evidence>
<evidence type="ECO:0000256" key="3">
    <source>
        <dbReference type="ARBA" id="ARBA00006820"/>
    </source>
</evidence>
<comment type="function">
    <text evidence="10">Catalyzes the post-translational addition of a tyrosine to the C-terminal end of detyrosinated alpha-tubulin.</text>
</comment>
<evidence type="ECO:0000256" key="12">
    <source>
        <dbReference type="ARBA" id="ARBA00041021"/>
    </source>
</evidence>
<evidence type="ECO:0000256" key="7">
    <source>
        <dbReference type="ARBA" id="ARBA00022840"/>
    </source>
</evidence>
<name>A0AAD9UV67_ACRCE</name>
<dbReference type="SUPFAM" id="SSF56059">
    <property type="entry name" value="Glutathione synthetase ATP-binding domain-like"/>
    <property type="match status" value="1"/>
</dbReference>
<dbReference type="EC" id="6.3.2.25" evidence="11"/>
<keyword evidence="6" id="KW-0547">Nucleotide-binding</keyword>
<evidence type="ECO:0000256" key="13">
    <source>
        <dbReference type="ARBA" id="ARBA00047950"/>
    </source>
</evidence>
<keyword evidence="9" id="KW-0630">Potassium</keyword>
<reference evidence="15" key="1">
    <citation type="journal article" date="2023" name="G3 (Bethesda)">
        <title>Whole genome assembly and annotation of the endangered Caribbean coral Acropora cervicornis.</title>
        <authorList>
            <person name="Selwyn J.D."/>
            <person name="Vollmer S.V."/>
        </authorList>
    </citation>
    <scope>NUCLEOTIDE SEQUENCE</scope>
    <source>
        <strain evidence="15">K2</strain>
    </source>
</reference>
<evidence type="ECO:0000256" key="10">
    <source>
        <dbReference type="ARBA" id="ARBA00037791"/>
    </source>
</evidence>
<evidence type="ECO:0000256" key="5">
    <source>
        <dbReference type="ARBA" id="ARBA00022598"/>
    </source>
</evidence>
<comment type="cofactor">
    <cofactor evidence="2">
        <name>K(+)</name>
        <dbReference type="ChEBI" id="CHEBI:29103"/>
    </cofactor>
</comment>
<sequence>MYTLVNRGEDSSVYKYITQLLVKGSAWNGKWKLGPKDYARFNLMFGERQTRVTFPVFVKLLITIEALRDCFVKKFVRSLTGHSDVKFSWLPVSYIVLPKRLKSKSETKSGYYTDEREEFLAFANKLEEKIWIAKSSSGSKGFVVQKYIENPLLLDGNRKFDIRYLKEKHQVSFASDILPQINTIVKKCLLGLKEELTTEGLGYDSFQLFGFDFMVDAKFHVWLLEVNGAPACANALLPALAEDLVRKAIDPIFPDHKSEEPRRSYQTQSITTESRKGGPLVTRYLLHP</sequence>
<gene>
    <name evidence="15" type="ORF">P5673_028502</name>
</gene>
<evidence type="ECO:0000313" key="15">
    <source>
        <dbReference type="EMBL" id="KAK2550820.1"/>
    </source>
</evidence>
<evidence type="ECO:0000256" key="4">
    <source>
        <dbReference type="ARBA" id="ARBA00011245"/>
    </source>
</evidence>
<evidence type="ECO:0000256" key="14">
    <source>
        <dbReference type="SAM" id="MobiDB-lite"/>
    </source>
</evidence>
<dbReference type="Gene3D" id="3.30.470.20">
    <property type="entry name" value="ATP-grasp fold, B domain"/>
    <property type="match status" value="2"/>
</dbReference>
<organism evidence="15 16">
    <name type="scientific">Acropora cervicornis</name>
    <name type="common">Staghorn coral</name>
    <dbReference type="NCBI Taxonomy" id="6130"/>
    <lineage>
        <taxon>Eukaryota</taxon>
        <taxon>Metazoa</taxon>
        <taxon>Cnidaria</taxon>
        <taxon>Anthozoa</taxon>
        <taxon>Hexacorallia</taxon>
        <taxon>Scleractinia</taxon>
        <taxon>Astrocoeniina</taxon>
        <taxon>Acroporidae</taxon>
        <taxon>Acropora</taxon>
    </lineage>
</organism>
<dbReference type="InterPro" id="IPR004344">
    <property type="entry name" value="TTL/TTLL_fam"/>
</dbReference>
<comment type="caution">
    <text evidence="15">The sequence shown here is derived from an EMBL/GenBank/DDBJ whole genome shotgun (WGS) entry which is preliminary data.</text>
</comment>
<keyword evidence="8" id="KW-0460">Magnesium</keyword>
<proteinExistence type="inferred from homology"/>
<dbReference type="GO" id="GO:0004835">
    <property type="term" value="F:tubulin-tyrosine ligase activity"/>
    <property type="evidence" value="ECO:0007669"/>
    <property type="project" value="UniProtKB-EC"/>
</dbReference>
<feature type="region of interest" description="Disordered" evidence="14">
    <location>
        <begin position="255"/>
        <end position="276"/>
    </location>
</feature>
<evidence type="ECO:0000256" key="2">
    <source>
        <dbReference type="ARBA" id="ARBA00001958"/>
    </source>
</evidence>
<keyword evidence="16" id="KW-1185">Reference proteome</keyword>
<protein>
    <recommendedName>
        <fullName evidence="12">Tubulin--tyrosine ligase</fullName>
        <ecNumber evidence="11">6.3.2.25</ecNumber>
    </recommendedName>
</protein>
<comment type="similarity">
    <text evidence="3">Belongs to the tubulin--tyrosine ligase family.</text>
</comment>